<organism evidence="1 2">
    <name type="scientific">Nelumbo nucifera</name>
    <name type="common">Sacred lotus</name>
    <dbReference type="NCBI Taxonomy" id="4432"/>
    <lineage>
        <taxon>Eukaryota</taxon>
        <taxon>Viridiplantae</taxon>
        <taxon>Streptophyta</taxon>
        <taxon>Embryophyta</taxon>
        <taxon>Tracheophyta</taxon>
        <taxon>Spermatophyta</taxon>
        <taxon>Magnoliopsida</taxon>
        <taxon>Proteales</taxon>
        <taxon>Nelumbonaceae</taxon>
        <taxon>Nelumbo</taxon>
    </lineage>
</organism>
<reference evidence="1 2" key="1">
    <citation type="journal article" date="2020" name="Mol. Biol. Evol.">
        <title>Distinct Expression and Methylation Patterns for Genes with Different Fates following a Single Whole-Genome Duplication in Flowering Plants.</title>
        <authorList>
            <person name="Shi T."/>
            <person name="Rahmani R.S."/>
            <person name="Gugger P.F."/>
            <person name="Wang M."/>
            <person name="Li H."/>
            <person name="Zhang Y."/>
            <person name="Li Z."/>
            <person name="Wang Q."/>
            <person name="Van de Peer Y."/>
            <person name="Marchal K."/>
            <person name="Chen J."/>
        </authorList>
    </citation>
    <scope>NUCLEOTIDE SEQUENCE [LARGE SCALE GENOMIC DNA]</scope>
    <source>
        <tissue evidence="1">Leaf</tissue>
    </source>
</reference>
<protein>
    <submittedName>
        <fullName evidence="1">Uncharacterized protein</fullName>
    </submittedName>
</protein>
<dbReference type="InterPro" id="IPR011989">
    <property type="entry name" value="ARM-like"/>
</dbReference>
<dbReference type="AlphaFoldDB" id="A0A822XSL1"/>
<sequence length="69" mass="7631">MCRQCTEQNVRNIKPLVYVLKTGIEVSKQNATCSLLSLSLIEDNKVSIGSCEVIPPLVSFLLNGSNHKR</sequence>
<name>A0A822XSL1_NELNU</name>
<dbReference type="PANTHER" id="PTHR23315:SF129">
    <property type="entry name" value="ARM REPEAT SUPERFAMILY PROTEIN"/>
    <property type="match status" value="1"/>
</dbReference>
<dbReference type="Gene3D" id="1.25.10.10">
    <property type="entry name" value="Leucine-rich Repeat Variant"/>
    <property type="match status" value="1"/>
</dbReference>
<accession>A0A822XSL1</accession>
<dbReference type="PANTHER" id="PTHR23315">
    <property type="entry name" value="U BOX DOMAIN-CONTAINING"/>
    <property type="match status" value="1"/>
</dbReference>
<comment type="caution">
    <text evidence="1">The sequence shown here is derived from an EMBL/GenBank/DDBJ whole genome shotgun (WGS) entry which is preliminary data.</text>
</comment>
<evidence type="ECO:0000313" key="2">
    <source>
        <dbReference type="Proteomes" id="UP000607653"/>
    </source>
</evidence>
<evidence type="ECO:0000313" key="1">
    <source>
        <dbReference type="EMBL" id="DAD23390.1"/>
    </source>
</evidence>
<proteinExistence type="predicted"/>
<gene>
    <name evidence="1" type="ORF">HUJ06_024853</name>
</gene>
<keyword evidence="2" id="KW-1185">Reference proteome</keyword>
<dbReference type="EMBL" id="DUZY01000001">
    <property type="protein sequence ID" value="DAD23390.1"/>
    <property type="molecule type" value="Genomic_DNA"/>
</dbReference>
<dbReference type="Proteomes" id="UP000607653">
    <property type="component" value="Unassembled WGS sequence"/>
</dbReference>